<dbReference type="Proteomes" id="UP000527355">
    <property type="component" value="Unassembled WGS sequence"/>
</dbReference>
<dbReference type="AlphaFoldDB" id="A0A7J8AMZ9"/>
<dbReference type="EMBL" id="JABWUV010000001">
    <property type="protein sequence ID" value="KAF6387758.1"/>
    <property type="molecule type" value="Genomic_DNA"/>
</dbReference>
<name>A0A7J8AMZ9_MYOMY</name>
<evidence type="ECO:0000313" key="1">
    <source>
        <dbReference type="EMBL" id="KAF6387758.1"/>
    </source>
</evidence>
<proteinExistence type="predicted"/>
<organism evidence="1 2">
    <name type="scientific">Myotis myotis</name>
    <name type="common">Greater mouse-eared bat</name>
    <name type="synonym">Vespertilio myotis</name>
    <dbReference type="NCBI Taxonomy" id="51298"/>
    <lineage>
        <taxon>Eukaryota</taxon>
        <taxon>Metazoa</taxon>
        <taxon>Chordata</taxon>
        <taxon>Craniata</taxon>
        <taxon>Vertebrata</taxon>
        <taxon>Euteleostomi</taxon>
        <taxon>Mammalia</taxon>
        <taxon>Eutheria</taxon>
        <taxon>Laurasiatheria</taxon>
        <taxon>Chiroptera</taxon>
        <taxon>Yangochiroptera</taxon>
        <taxon>Vespertilionidae</taxon>
        <taxon>Myotis</taxon>
    </lineage>
</organism>
<protein>
    <submittedName>
        <fullName evidence="1">Uncharacterized protein</fullName>
    </submittedName>
</protein>
<sequence length="185" mass="19973">MPAAWGGGVVWGVGVRREWKTLPVPRGGKSSCACAAFPSVDRWVWVGCFLVKSLMANGGITHTSSHRCQNSNSCFLCNVWVGTFPQSRPMKPLIPEKVCALPTPPLENNLFEAIERECVQLELLLLVAWFGIKGGSRGTGPCPLPLGIPRCPDGHASPFNRGARPFLPLKVAGVSKAAVFPHQIF</sequence>
<reference evidence="1 2" key="1">
    <citation type="journal article" date="2020" name="Nature">
        <title>Six reference-quality genomes reveal evolution of bat adaptations.</title>
        <authorList>
            <person name="Jebb D."/>
            <person name="Huang Z."/>
            <person name="Pippel M."/>
            <person name="Hughes G.M."/>
            <person name="Lavrichenko K."/>
            <person name="Devanna P."/>
            <person name="Winkler S."/>
            <person name="Jermiin L.S."/>
            <person name="Skirmuntt E.C."/>
            <person name="Katzourakis A."/>
            <person name="Burkitt-Gray L."/>
            <person name="Ray D.A."/>
            <person name="Sullivan K.A.M."/>
            <person name="Roscito J.G."/>
            <person name="Kirilenko B.M."/>
            <person name="Davalos L.M."/>
            <person name="Corthals A.P."/>
            <person name="Power M.L."/>
            <person name="Jones G."/>
            <person name="Ransome R.D."/>
            <person name="Dechmann D.K.N."/>
            <person name="Locatelli A.G."/>
            <person name="Puechmaille S.J."/>
            <person name="Fedrigo O."/>
            <person name="Jarvis E.D."/>
            <person name="Hiller M."/>
            <person name="Vernes S.C."/>
            <person name="Myers E.W."/>
            <person name="Teeling E.C."/>
        </authorList>
    </citation>
    <scope>NUCLEOTIDE SEQUENCE [LARGE SCALE GENOMIC DNA]</scope>
    <source>
        <strain evidence="1">MMyoMyo1</strain>
        <tissue evidence="1">Flight muscle</tissue>
    </source>
</reference>
<comment type="caution">
    <text evidence="1">The sequence shown here is derived from an EMBL/GenBank/DDBJ whole genome shotgun (WGS) entry which is preliminary data.</text>
</comment>
<gene>
    <name evidence="1" type="ORF">mMyoMyo1_008196</name>
</gene>
<keyword evidence="2" id="KW-1185">Reference proteome</keyword>
<accession>A0A7J8AMZ9</accession>
<evidence type="ECO:0000313" key="2">
    <source>
        <dbReference type="Proteomes" id="UP000527355"/>
    </source>
</evidence>